<dbReference type="SUPFAM" id="SSF52151">
    <property type="entry name" value="FabD/lysophospholipase-like"/>
    <property type="match status" value="1"/>
</dbReference>
<dbReference type="GO" id="GO:0006633">
    <property type="term" value="P:fatty acid biosynthetic process"/>
    <property type="evidence" value="ECO:0007669"/>
    <property type="project" value="UniProtKB-KW"/>
</dbReference>
<evidence type="ECO:0000256" key="9">
    <source>
        <dbReference type="ARBA" id="ARBA00023128"/>
    </source>
</evidence>
<dbReference type="Gene3D" id="3.40.366.10">
    <property type="entry name" value="Malonyl-Coenzyme A Acyl Carrier Protein, domain 2"/>
    <property type="match status" value="1"/>
</dbReference>
<keyword evidence="4" id="KW-0444">Lipid biosynthesis</keyword>
<evidence type="ECO:0000256" key="12">
    <source>
        <dbReference type="ARBA" id="ARBA00077751"/>
    </source>
</evidence>
<comment type="caution">
    <text evidence="14">The sequence shown here is derived from an EMBL/GenBank/DDBJ whole genome shotgun (WGS) entry which is preliminary data.</text>
</comment>
<dbReference type="Pfam" id="PF00698">
    <property type="entry name" value="Acyl_transf_1"/>
    <property type="match status" value="1"/>
</dbReference>
<evidence type="ECO:0000256" key="10">
    <source>
        <dbReference type="ARBA" id="ARBA00023160"/>
    </source>
</evidence>
<evidence type="ECO:0000256" key="1">
    <source>
        <dbReference type="ARBA" id="ARBA00004173"/>
    </source>
</evidence>
<proteinExistence type="inferred from homology"/>
<dbReference type="InterPro" id="IPR016035">
    <property type="entry name" value="Acyl_Trfase/lysoPLipase"/>
</dbReference>
<keyword evidence="8" id="KW-0443">Lipid metabolism</keyword>
<evidence type="ECO:0000256" key="11">
    <source>
        <dbReference type="ARBA" id="ARBA00061523"/>
    </source>
</evidence>
<reference evidence="14 15" key="1">
    <citation type="submission" date="2024-06" db="EMBL/GenBank/DDBJ databases">
        <title>A chromosome-level genome assembly of beet webworm, Loxostege sticticalis.</title>
        <authorList>
            <person name="Zhang Y."/>
        </authorList>
    </citation>
    <scope>NUCLEOTIDE SEQUENCE [LARGE SCALE GENOMIC DNA]</scope>
    <source>
        <strain evidence="14">AQ028</strain>
        <tissue evidence="14">Male pupae</tissue>
    </source>
</reference>
<evidence type="ECO:0000313" key="15">
    <source>
        <dbReference type="Proteomes" id="UP001549921"/>
    </source>
</evidence>
<dbReference type="SUPFAM" id="SSF55048">
    <property type="entry name" value="Probable ACP-binding domain of malonyl-CoA ACP transacylase"/>
    <property type="match status" value="1"/>
</dbReference>
<evidence type="ECO:0000256" key="6">
    <source>
        <dbReference type="ARBA" id="ARBA00022832"/>
    </source>
</evidence>
<keyword evidence="10" id="KW-0275">Fatty acid biosynthesis</keyword>
<dbReference type="GO" id="GO:0005739">
    <property type="term" value="C:mitochondrion"/>
    <property type="evidence" value="ECO:0007669"/>
    <property type="project" value="UniProtKB-SubCell"/>
</dbReference>
<dbReference type="InterPro" id="IPR014043">
    <property type="entry name" value="Acyl_transferase_dom"/>
</dbReference>
<evidence type="ECO:0000256" key="4">
    <source>
        <dbReference type="ARBA" id="ARBA00022516"/>
    </source>
</evidence>
<keyword evidence="9" id="KW-0496">Mitochondrion</keyword>
<gene>
    <name evidence="14" type="ORF">ABMA28_007429</name>
</gene>
<comment type="subcellular location">
    <subcellularLocation>
        <location evidence="1">Mitochondrion</location>
    </subcellularLocation>
</comment>
<dbReference type="InterPro" id="IPR001227">
    <property type="entry name" value="Ac_transferase_dom_sf"/>
</dbReference>
<dbReference type="EMBL" id="JBEDNZ010000002">
    <property type="protein sequence ID" value="KAL0851657.1"/>
    <property type="molecule type" value="Genomic_DNA"/>
</dbReference>
<dbReference type="EC" id="2.3.1.39" evidence="3"/>
<evidence type="ECO:0000313" key="14">
    <source>
        <dbReference type="EMBL" id="KAL0851657.1"/>
    </source>
</evidence>
<dbReference type="Gene3D" id="3.30.70.250">
    <property type="entry name" value="Malonyl-CoA ACP transacylase, ACP-binding"/>
    <property type="match status" value="1"/>
</dbReference>
<keyword evidence="6" id="KW-0276">Fatty acid metabolism</keyword>
<sequence>MLMPHVICRACVYRSMRVSSAVRSKGTQSNRNDSPLRRLLDDASGFGEAAPAERELQWATQPYAARAPGQQAAAPRVDPQETSVLLFPGQGSQRVGMGRDLLKFPAAKDLYDLASSVVGWDVLKVCTEGPAAELDARCQTAVLVTSLAALERAREERPAALQRVRAVAGFSLGEITALVYAGALPFEGALKLVEIRSAAMRAASAERPGGMLTLWLAADANLPHALLRAREHAAERGVAGPVCQVANYLYPGCKVVAGDEEALKFLEKNGSKFGIKRAARVRVEGAFHTPLMGAAEAAVREALRALDVRAPRARVLSCVDARPYGDAGAVRRTLARHVSRAVRWEQTLHALYARPRGEPFPLTLALGPGAALRSTLRQVNAKAWDTSLQIDA</sequence>
<dbReference type="FunFam" id="3.30.70.250:FF:000005">
    <property type="entry name" value="Malonyl-CoA-acyl carrier protein transacylase, mitochondrial"/>
    <property type="match status" value="1"/>
</dbReference>
<keyword evidence="5" id="KW-0808">Transferase</keyword>
<name>A0ABD0TQM8_LOXSC</name>
<evidence type="ECO:0000256" key="5">
    <source>
        <dbReference type="ARBA" id="ARBA00022679"/>
    </source>
</evidence>
<evidence type="ECO:0000256" key="2">
    <source>
        <dbReference type="ARBA" id="ARBA00005194"/>
    </source>
</evidence>
<organism evidence="14 15">
    <name type="scientific">Loxostege sticticalis</name>
    <name type="common">Beet webworm moth</name>
    <dbReference type="NCBI Taxonomy" id="481309"/>
    <lineage>
        <taxon>Eukaryota</taxon>
        <taxon>Metazoa</taxon>
        <taxon>Ecdysozoa</taxon>
        <taxon>Arthropoda</taxon>
        <taxon>Hexapoda</taxon>
        <taxon>Insecta</taxon>
        <taxon>Pterygota</taxon>
        <taxon>Neoptera</taxon>
        <taxon>Endopterygota</taxon>
        <taxon>Lepidoptera</taxon>
        <taxon>Glossata</taxon>
        <taxon>Ditrysia</taxon>
        <taxon>Pyraloidea</taxon>
        <taxon>Crambidae</taxon>
        <taxon>Pyraustinae</taxon>
        <taxon>Loxostege</taxon>
    </lineage>
</organism>
<dbReference type="PANTHER" id="PTHR47170">
    <property type="entry name" value="MALONYL-COA ACP TRANSACYLASE, ACP-BINDING"/>
    <property type="match status" value="1"/>
</dbReference>
<comment type="similarity">
    <text evidence="11">Belongs to the type II malonyltransferase family.</text>
</comment>
<evidence type="ECO:0000256" key="3">
    <source>
        <dbReference type="ARBA" id="ARBA00013258"/>
    </source>
</evidence>
<dbReference type="InterPro" id="IPR052760">
    <property type="entry name" value="Mitochondrial_malonyltrans"/>
</dbReference>
<evidence type="ECO:0000256" key="8">
    <source>
        <dbReference type="ARBA" id="ARBA00023098"/>
    </source>
</evidence>
<evidence type="ECO:0000259" key="13">
    <source>
        <dbReference type="SMART" id="SM00827"/>
    </source>
</evidence>
<evidence type="ECO:0000256" key="7">
    <source>
        <dbReference type="ARBA" id="ARBA00022946"/>
    </source>
</evidence>
<comment type="pathway">
    <text evidence="2">Lipid metabolism; fatty acid biosynthesis.</text>
</comment>
<accession>A0ABD0TQM8</accession>
<dbReference type="Proteomes" id="UP001549921">
    <property type="component" value="Unassembled WGS sequence"/>
</dbReference>
<keyword evidence="7" id="KW-0809">Transit peptide</keyword>
<feature type="domain" description="Malonyl-CoA:ACP transacylase (MAT)" evidence="13">
    <location>
        <begin position="86"/>
        <end position="392"/>
    </location>
</feature>
<dbReference type="GO" id="GO:0004314">
    <property type="term" value="F:[acyl-carrier-protein] S-malonyltransferase activity"/>
    <property type="evidence" value="ECO:0007669"/>
    <property type="project" value="UniProtKB-EC"/>
</dbReference>
<dbReference type="PANTHER" id="PTHR47170:SF2">
    <property type="entry name" value="MALONYL-COA:ACP TRANSACYLASE (MAT) DOMAIN-CONTAINING PROTEIN"/>
    <property type="match status" value="1"/>
</dbReference>
<dbReference type="AlphaFoldDB" id="A0ABD0TQM8"/>
<protein>
    <recommendedName>
        <fullName evidence="3">[acyl-carrier-protein] S-malonyltransferase</fullName>
        <ecNumber evidence="3">2.3.1.39</ecNumber>
    </recommendedName>
    <alternativeName>
        <fullName evidence="12">[Acyl-carrier-protein] malonyltransferase</fullName>
    </alternativeName>
</protein>
<dbReference type="SMART" id="SM00827">
    <property type="entry name" value="PKS_AT"/>
    <property type="match status" value="1"/>
</dbReference>
<dbReference type="InterPro" id="IPR016036">
    <property type="entry name" value="Malonyl_transacylase_ACP-bd"/>
</dbReference>